<dbReference type="PRINTS" id="PR01001">
    <property type="entry name" value="FADG3PDH"/>
</dbReference>
<evidence type="ECO:0000256" key="1">
    <source>
        <dbReference type="ARBA" id="ARBA00001974"/>
    </source>
</evidence>
<dbReference type="Gene3D" id="1.10.8.870">
    <property type="entry name" value="Alpha-glycerophosphate oxidase, cap domain"/>
    <property type="match status" value="1"/>
</dbReference>
<keyword evidence="3" id="KW-0285">Flavoprotein</keyword>
<dbReference type="Gene3D" id="3.30.9.10">
    <property type="entry name" value="D-Amino Acid Oxidase, subunit A, domain 2"/>
    <property type="match status" value="1"/>
</dbReference>
<dbReference type="Gene3D" id="3.50.50.60">
    <property type="entry name" value="FAD/NAD(P)-binding domain"/>
    <property type="match status" value="1"/>
</dbReference>
<dbReference type="EMBL" id="CP009048">
    <property type="protein sequence ID" value="AIL63145.1"/>
    <property type="molecule type" value="Genomic_DNA"/>
</dbReference>
<name>A0A077FFA6_9PSED</name>
<dbReference type="AlphaFoldDB" id="A0A077FFA6"/>
<sequence>MSQDWNAAWRQQVLPTLADETWDLIVIGGGISGAGILREAARRGWRCLLLEQRDFAWGTSSRSSKMVHGGLRYIAKGQWRLTRDSVHERQRLLDEAPGLVESASFMMPHYRGEFPGPRVLGGLLTVYDALAGRRSHRFYDAQQLHYLAPGLKEDQLLGGTCFVDALTDDARLVMRVLAEARADGALALNGVRVRQLLRENDRVCGVQVENTEDGELLQLRCRALAVATGAWAERLRPSDAPRQLRPLRGSHLVLPGWRLPVAQAITFLHARDRRPVFVFPWEGTTVVGTTDLDHQEDLDQSASISSEELDYLLAACAQQFPQANVVAGDVLSTWSGVRPVVGSASAGQQGKPSNETREHVLWLEPGCVTLAGGKLTTFRPQALEVLKACAPMLGREVSDDGAPVFAAVPALPISGLNSSQWRRLAGRHGRDLPRLALLLEQLGCASVGASDTLWAELAFACEAELVLHLDDLLLRRTRIGLLLERGAEEHLPGIRQLCQPRLGWDDLRWQTEEQRYRALWQRHHGLPDATH</sequence>
<dbReference type="SUPFAM" id="SSF51905">
    <property type="entry name" value="FAD/NAD(P)-binding domain"/>
    <property type="match status" value="1"/>
</dbReference>
<dbReference type="GO" id="GO:0006071">
    <property type="term" value="P:glycerol metabolic process"/>
    <property type="evidence" value="ECO:0007669"/>
    <property type="project" value="UniProtKB-KW"/>
</dbReference>
<dbReference type="PANTHER" id="PTHR11985">
    <property type="entry name" value="GLYCEROL-3-PHOSPHATE DEHYDROGENASE"/>
    <property type="match status" value="1"/>
</dbReference>
<dbReference type="HOGENOM" id="CLU_015740_5_1_6"/>
<protein>
    <submittedName>
        <fullName evidence="9">Glycerol-3-phosphate dehydrogenase</fullName>
    </submittedName>
</protein>
<evidence type="ECO:0000313" key="10">
    <source>
        <dbReference type="Proteomes" id="UP000028931"/>
    </source>
</evidence>
<dbReference type="PANTHER" id="PTHR11985:SF35">
    <property type="entry name" value="ANAEROBIC GLYCEROL-3-PHOSPHATE DEHYDROGENASE SUBUNIT A"/>
    <property type="match status" value="1"/>
</dbReference>
<evidence type="ECO:0000256" key="6">
    <source>
        <dbReference type="ARBA" id="ARBA00023002"/>
    </source>
</evidence>
<dbReference type="InterPro" id="IPR031656">
    <property type="entry name" value="DAO_C"/>
</dbReference>
<dbReference type="GO" id="GO:0004368">
    <property type="term" value="F:glycerol-3-phosphate dehydrogenase (quinone) activity"/>
    <property type="evidence" value="ECO:0007669"/>
    <property type="project" value="InterPro"/>
</dbReference>
<dbReference type="InterPro" id="IPR036188">
    <property type="entry name" value="FAD/NAD-bd_sf"/>
</dbReference>
<dbReference type="Pfam" id="PF01266">
    <property type="entry name" value="DAO"/>
    <property type="match status" value="1"/>
</dbReference>
<evidence type="ECO:0000256" key="3">
    <source>
        <dbReference type="ARBA" id="ARBA00022630"/>
    </source>
</evidence>
<keyword evidence="4" id="KW-0319">Glycerol metabolism</keyword>
<gene>
    <name evidence="9" type="ORF">PSAKL28_39980</name>
</gene>
<dbReference type="eggNOG" id="COG0578">
    <property type="taxonomic scope" value="Bacteria"/>
</dbReference>
<proteinExistence type="inferred from homology"/>
<evidence type="ECO:0000259" key="7">
    <source>
        <dbReference type="Pfam" id="PF01266"/>
    </source>
</evidence>
<keyword evidence="6" id="KW-0560">Oxidoreductase</keyword>
<keyword evidence="5" id="KW-0274">FAD</keyword>
<dbReference type="Proteomes" id="UP000028931">
    <property type="component" value="Chromosome"/>
</dbReference>
<evidence type="ECO:0000313" key="9">
    <source>
        <dbReference type="EMBL" id="AIL63145.1"/>
    </source>
</evidence>
<dbReference type="OrthoDB" id="9766796at2"/>
<dbReference type="Pfam" id="PF16901">
    <property type="entry name" value="DAO_C"/>
    <property type="match status" value="1"/>
</dbReference>
<comment type="similarity">
    <text evidence="2">Belongs to the FAD-dependent glycerol-3-phosphate dehydrogenase family.</text>
</comment>
<dbReference type="KEGG" id="palk:PSAKL28_39980"/>
<reference evidence="9 10" key="1">
    <citation type="submission" date="2014-07" db="EMBL/GenBank/DDBJ databases">
        <authorList>
            <person name="Lee K."/>
            <person name="Lim J.Y."/>
            <person name="Hwang I."/>
        </authorList>
    </citation>
    <scope>NUCLEOTIDE SEQUENCE [LARGE SCALE GENOMIC DNA]</scope>
    <source>
        <strain evidence="9 10">KL28</strain>
    </source>
</reference>
<organism evidence="9 10">
    <name type="scientific">Pseudomonas alkylphenolica</name>
    <dbReference type="NCBI Taxonomy" id="237609"/>
    <lineage>
        <taxon>Bacteria</taxon>
        <taxon>Pseudomonadati</taxon>
        <taxon>Pseudomonadota</taxon>
        <taxon>Gammaproteobacteria</taxon>
        <taxon>Pseudomonadales</taxon>
        <taxon>Pseudomonadaceae</taxon>
        <taxon>Pseudomonas</taxon>
    </lineage>
</organism>
<dbReference type="RefSeq" id="WP_038613776.1">
    <property type="nucleotide sequence ID" value="NZ_CP009048.1"/>
</dbReference>
<evidence type="ECO:0000256" key="4">
    <source>
        <dbReference type="ARBA" id="ARBA00022798"/>
    </source>
</evidence>
<evidence type="ECO:0000256" key="2">
    <source>
        <dbReference type="ARBA" id="ARBA00007330"/>
    </source>
</evidence>
<evidence type="ECO:0000256" key="5">
    <source>
        <dbReference type="ARBA" id="ARBA00022827"/>
    </source>
</evidence>
<accession>A0A077FFA6</accession>
<feature type="domain" description="FAD dependent oxidoreductase" evidence="7">
    <location>
        <begin position="23"/>
        <end position="343"/>
    </location>
</feature>
<comment type="cofactor">
    <cofactor evidence="1">
        <name>FAD</name>
        <dbReference type="ChEBI" id="CHEBI:57692"/>
    </cofactor>
</comment>
<dbReference type="InterPro" id="IPR000447">
    <property type="entry name" value="G3P_DH_FAD-dep"/>
</dbReference>
<feature type="domain" description="Alpha-glycerophosphate oxidase C-terminal" evidence="8">
    <location>
        <begin position="415"/>
        <end position="506"/>
    </location>
</feature>
<dbReference type="GO" id="GO:0046168">
    <property type="term" value="P:glycerol-3-phosphate catabolic process"/>
    <property type="evidence" value="ECO:0007669"/>
    <property type="project" value="TreeGrafter"/>
</dbReference>
<evidence type="ECO:0000259" key="8">
    <source>
        <dbReference type="Pfam" id="PF16901"/>
    </source>
</evidence>
<dbReference type="InterPro" id="IPR038299">
    <property type="entry name" value="DAO_C_sf"/>
</dbReference>
<dbReference type="InterPro" id="IPR006076">
    <property type="entry name" value="FAD-dep_OxRdtase"/>
</dbReference>